<dbReference type="SUPFAM" id="SSF50978">
    <property type="entry name" value="WD40 repeat-like"/>
    <property type="match status" value="1"/>
</dbReference>
<dbReference type="PANTHER" id="PTHR44414">
    <property type="entry name" value="PROTEIN NEDD1"/>
    <property type="match status" value="1"/>
</dbReference>
<protein>
    <submittedName>
        <fullName evidence="3">Uncharacterized protein</fullName>
    </submittedName>
</protein>
<dbReference type="InterPro" id="IPR052818">
    <property type="entry name" value="NEDD1_Spindle_Assembly"/>
</dbReference>
<dbReference type="AlphaFoldDB" id="A0ABD3Q0W0"/>
<dbReference type="Gene3D" id="2.130.10.10">
    <property type="entry name" value="YVTN repeat-like/Quinoprotein amine dehydrogenase"/>
    <property type="match status" value="1"/>
</dbReference>
<keyword evidence="4" id="KW-1185">Reference proteome</keyword>
<keyword evidence="1" id="KW-0175">Coiled coil</keyword>
<comment type="caution">
    <text evidence="3">The sequence shown here is derived from an EMBL/GenBank/DDBJ whole genome shotgun (WGS) entry which is preliminary data.</text>
</comment>
<feature type="compositionally biased region" description="Polar residues" evidence="2">
    <location>
        <begin position="288"/>
        <end position="301"/>
    </location>
</feature>
<proteinExistence type="predicted"/>
<sequence length="402" mass="44538">MEKYIAITSVNSSNKPESFVLCSSCKTFSDFSCPKSTSKATSVSFGGSRYLSVSAGELISIFNLKKRGRVKLLTLPTVNSATRQQNSCTKAVISGYVVAAASKLDRLLYIFQLKDQVPSPASSSAPCFPQSSYNAAVGMSNGFIHVWDVNQETLNCSIDVDGQSFITDLCYSPLGQVNRNTFHSDGVTCAPGTPAGKVLCYDLRKSASPISKWEAKDREPVTCVRFEHLEAPSDASIGSEKAKSVQTHSNEAYKSSRELHSAVDEAVLNLARTKKKERSSESDVENDSLVNNSKHTGASKTNGLKNKLFKRKAEANAIRWNAELKQQHKAHSDKLEAIQKEVRGLRYDMKCRVEALRSEVLSHFKEQSNQLASLSLQHVELVKSLREENKELKEEVERLRRF</sequence>
<feature type="region of interest" description="Disordered" evidence="2">
    <location>
        <begin position="235"/>
        <end position="258"/>
    </location>
</feature>
<evidence type="ECO:0000313" key="3">
    <source>
        <dbReference type="EMBL" id="KAL3793627.1"/>
    </source>
</evidence>
<organism evidence="3 4">
    <name type="scientific">Cyclotella atomus</name>
    <dbReference type="NCBI Taxonomy" id="382360"/>
    <lineage>
        <taxon>Eukaryota</taxon>
        <taxon>Sar</taxon>
        <taxon>Stramenopiles</taxon>
        <taxon>Ochrophyta</taxon>
        <taxon>Bacillariophyta</taxon>
        <taxon>Coscinodiscophyceae</taxon>
        <taxon>Thalassiosirophycidae</taxon>
        <taxon>Stephanodiscales</taxon>
        <taxon>Stephanodiscaceae</taxon>
        <taxon>Cyclotella</taxon>
    </lineage>
</organism>
<dbReference type="PANTHER" id="PTHR44414:SF1">
    <property type="entry name" value="PROTEIN NEDD1"/>
    <property type="match status" value="1"/>
</dbReference>
<dbReference type="EMBL" id="JALLPJ020000388">
    <property type="protein sequence ID" value="KAL3793627.1"/>
    <property type="molecule type" value="Genomic_DNA"/>
</dbReference>
<feature type="compositionally biased region" description="Polar residues" evidence="2">
    <location>
        <begin position="244"/>
        <end position="253"/>
    </location>
</feature>
<feature type="coiled-coil region" evidence="1">
    <location>
        <begin position="375"/>
        <end position="402"/>
    </location>
</feature>
<evidence type="ECO:0000313" key="4">
    <source>
        <dbReference type="Proteomes" id="UP001530400"/>
    </source>
</evidence>
<accession>A0ABD3Q0W0</accession>
<dbReference type="InterPro" id="IPR036322">
    <property type="entry name" value="WD40_repeat_dom_sf"/>
</dbReference>
<gene>
    <name evidence="3" type="ORF">ACHAWO_001676</name>
</gene>
<evidence type="ECO:0000256" key="1">
    <source>
        <dbReference type="SAM" id="Coils"/>
    </source>
</evidence>
<reference evidence="3 4" key="1">
    <citation type="submission" date="2024-10" db="EMBL/GenBank/DDBJ databases">
        <title>Updated reference genomes for cyclostephanoid diatoms.</title>
        <authorList>
            <person name="Roberts W.R."/>
            <person name="Alverson A.J."/>
        </authorList>
    </citation>
    <scope>NUCLEOTIDE SEQUENCE [LARGE SCALE GENOMIC DNA]</scope>
    <source>
        <strain evidence="3 4">AJA010-31</strain>
    </source>
</reference>
<feature type="region of interest" description="Disordered" evidence="2">
    <location>
        <begin position="272"/>
        <end position="301"/>
    </location>
</feature>
<name>A0ABD3Q0W0_9STRA</name>
<dbReference type="Proteomes" id="UP001530400">
    <property type="component" value="Unassembled WGS sequence"/>
</dbReference>
<evidence type="ECO:0000256" key="2">
    <source>
        <dbReference type="SAM" id="MobiDB-lite"/>
    </source>
</evidence>
<dbReference type="InterPro" id="IPR015943">
    <property type="entry name" value="WD40/YVTN_repeat-like_dom_sf"/>
</dbReference>